<dbReference type="InterPro" id="IPR016039">
    <property type="entry name" value="Thiolase-like"/>
</dbReference>
<dbReference type="InterPro" id="IPR057326">
    <property type="entry name" value="KR_dom"/>
</dbReference>
<dbReference type="SUPFAM" id="SSF53901">
    <property type="entry name" value="Thiolase-like"/>
    <property type="match status" value="3"/>
</dbReference>
<feature type="region of interest" description="C-terminal hotdog fold" evidence="7">
    <location>
        <begin position="2588"/>
        <end position="2730"/>
    </location>
</feature>
<dbReference type="Gene3D" id="3.40.50.720">
    <property type="entry name" value="NAD(P)-binding Rossmann-like Domain"/>
    <property type="match status" value="2"/>
</dbReference>
<dbReference type="CDD" id="cd00833">
    <property type="entry name" value="PKS"/>
    <property type="match status" value="3"/>
</dbReference>
<dbReference type="PROSITE" id="PS00606">
    <property type="entry name" value="KS3_1"/>
    <property type="match status" value="3"/>
</dbReference>
<evidence type="ECO:0000256" key="6">
    <source>
        <dbReference type="ARBA" id="ARBA00022679"/>
    </source>
</evidence>
<dbReference type="InterPro" id="IPR014030">
    <property type="entry name" value="Ketoacyl_synth_N"/>
</dbReference>
<comment type="pathway">
    <text evidence="2">Lipid metabolism; fatty acid biosynthesis.</text>
</comment>
<dbReference type="InterPro" id="IPR001242">
    <property type="entry name" value="Condensation_dom"/>
</dbReference>
<evidence type="ECO:0000259" key="8">
    <source>
        <dbReference type="PROSITE" id="PS50075"/>
    </source>
</evidence>
<dbReference type="PROSITE" id="PS50075">
    <property type="entry name" value="CARRIER"/>
    <property type="match status" value="2"/>
</dbReference>
<dbReference type="PANTHER" id="PTHR43775">
    <property type="entry name" value="FATTY ACID SYNTHASE"/>
    <property type="match status" value="1"/>
</dbReference>
<dbReference type="Gene3D" id="3.40.47.10">
    <property type="match status" value="3"/>
</dbReference>
<evidence type="ECO:0000313" key="11">
    <source>
        <dbReference type="EMBL" id="MBL7527330.1"/>
    </source>
</evidence>
<dbReference type="EMBL" id="JADWVN010000026">
    <property type="protein sequence ID" value="MBL7527330.1"/>
    <property type="molecule type" value="Genomic_DNA"/>
</dbReference>
<comment type="caution">
    <text evidence="11">The sequence shown here is derived from an EMBL/GenBank/DDBJ whole genome shotgun (WGS) entry which is preliminary data.</text>
</comment>
<feature type="domain" description="Carrier" evidence="8">
    <location>
        <begin position="1777"/>
        <end position="1854"/>
    </location>
</feature>
<dbReference type="InterPro" id="IPR020807">
    <property type="entry name" value="PKS_DH"/>
</dbReference>
<dbReference type="InterPro" id="IPR049900">
    <property type="entry name" value="PKS_mFAS_DH"/>
</dbReference>
<feature type="domain" description="Ketosynthase family 3 (KS3)" evidence="9">
    <location>
        <begin position="27"/>
        <end position="456"/>
    </location>
</feature>
<dbReference type="Pfam" id="PF08659">
    <property type="entry name" value="KR"/>
    <property type="match status" value="2"/>
</dbReference>
<dbReference type="SMART" id="SM00822">
    <property type="entry name" value="PKS_KR"/>
    <property type="match status" value="2"/>
</dbReference>
<dbReference type="Gene3D" id="3.30.559.30">
    <property type="entry name" value="Nonribosomal peptide synthetase, condensation domain"/>
    <property type="match status" value="1"/>
</dbReference>
<protein>
    <submittedName>
        <fullName evidence="11">SDR family NAD(P)-dependent oxidoreductase</fullName>
    </submittedName>
</protein>
<evidence type="ECO:0000256" key="5">
    <source>
        <dbReference type="ARBA" id="ARBA00022553"/>
    </source>
</evidence>
<dbReference type="PROSITE" id="PS00012">
    <property type="entry name" value="PHOSPHOPANTETHEINE"/>
    <property type="match status" value="2"/>
</dbReference>
<dbReference type="SUPFAM" id="SSF51735">
    <property type="entry name" value="NAD(P)-binding Rossmann-fold domains"/>
    <property type="match status" value="3"/>
</dbReference>
<dbReference type="Pfam" id="PF02801">
    <property type="entry name" value="Ketoacyl-synt_C"/>
    <property type="match status" value="3"/>
</dbReference>
<dbReference type="InterPro" id="IPR018201">
    <property type="entry name" value="Ketoacyl_synth_AS"/>
</dbReference>
<dbReference type="Pfam" id="PF14765">
    <property type="entry name" value="PS-DH"/>
    <property type="match status" value="1"/>
</dbReference>
<keyword evidence="4" id="KW-0596">Phosphopantetheine</keyword>
<comment type="cofactor">
    <cofactor evidence="1">
        <name>pantetheine 4'-phosphate</name>
        <dbReference type="ChEBI" id="CHEBI:47942"/>
    </cofactor>
</comment>
<accession>A0ABS1WD89</accession>
<feature type="region of interest" description="N-terminal hotdog fold" evidence="7">
    <location>
        <begin position="2455"/>
        <end position="2574"/>
    </location>
</feature>
<dbReference type="InterPro" id="IPR020841">
    <property type="entry name" value="PKS_Beta-ketoAc_synthase_dom"/>
</dbReference>
<dbReference type="InterPro" id="IPR036736">
    <property type="entry name" value="ACP-like_sf"/>
</dbReference>
<evidence type="ECO:0000256" key="2">
    <source>
        <dbReference type="ARBA" id="ARBA00005194"/>
    </source>
</evidence>
<feature type="active site" description="Proton donor; for dehydratase activity" evidence="7">
    <location>
        <position position="2647"/>
    </location>
</feature>
<sequence>MQYRVFRHYREQKVLKKQRHDKSIDMNEPLAIIGMNCQFPGVDSDIENVKAFYNLLLHGQSPIKEVPENRWNHDQYYDPDRKKADKIVSRLGGFLNNAQMFDSDFFKISPAEAKQIDPQHRLFLEVAIRALNHANITHESLDGSKTGVYCGISSQDYSHLNYKDNIQFNEYTQIGAANSAAPGRLCHFLNLRGPSMTVDTACSSSLSALYVAATDLHTHQCNMAIVGGVHLNLCPENFIGLTKANMLSATGHCSSFDIKADGFVRSEGCAVVIVKRLSDALKDNDTILAQIKSIVMNHDGDEGSLVAPNINAQIAMHQAVLEQANLSAQDIDYIETHGTGTVIGDSVEFNAIQHIHRGHHSIEKPLILGALKSNIGHTISSSGIASLIKVICALNNETIPPNLYYSTPNSTISPEAIPALIPTQPIDYLKSENKKRYAQVSNFGFSGTNVSLIVEEPPIQEHHVSPINNDTAACFLLSAGSSESLKMMLADFVTYLKQTSANLSDMYHTLINCRDHYKYRCAIIAKDKESLIQKIESEDYEIKKVTVQHDIKKLTPTDEHLVEEYLAGTNVRIDINEAPFNKIDLPLYHFNRKPYWHEPRNNSDNSHWLDGFYQKSKTEQEEVIKEKIAALISSLINKENIDEYQDFDSLGLTTDSLETLDHLIQDSFAPRYKVPSTLTSLQLNLVKLARHLRSILVPDTVERQPSINVLNIEPIAIIGMSCRFPKAENIDAFLSLLEQGESGMTDIPLERWDNDKFYDPDLNALGKLYIKQLGFIDNIKNFDADFFNVSPREAKFMSPQLRVFMEICYHALENANLSLDSIKDSNTGVFVGVGTNEYPRVLIGNGLKLEDLSIYLATGNVLNALAGRVAYAFDFHGPIQVIDTACSSSMTAIHNACLSLQSGDCDMALAGGVNTLLAPESNITLSKARMLSPESRCKTFSEDADGYARSEGCGAIVLKRLSTALKDKDNILAVIKGTSINSDGKSGGFTVPNGTAQEELIRSALAKSKLSPGDIDYIEAHGTGTPLADPIEANTLNKIFSESHSKEKPLYISSVKTNIGHCESASGVAGMIKAILSLKTHKLFKHLNFKKLNPEIELKNAVIPLKTIDWPEYPRLRCAGVSSFGFSGANAHIILQEAPEQRKETLPLTQQEFLLVLSAKSKHSLELLLSSYQKYLTNTEERFADICFTAATCRSHFLYRVAIKASSAKEAAAQIENNQYTIHSPKKLHESAQQPLTLDQLQTAYQDGFILNWTEFYTSLNSPFEKVTLPLYEFDRKEYWTKSKDKLNDIPIPDNWCFQMQWQIQPCDKNNRKIQGSNWLLVGAKHLESDFKAKGLNIFVEDDGVALDTMYGIIFAAGLDSTESESGDFKIDFQKSITKKLLNLIKDLNKRGLTPHLFVLTTNAIAELPLGTLNLSNSPLIGFCKTLGLELPQFHTTLIDLELSDTTNLTNQVLDEINHNHGQFHEHMIAYRDGVRMVSRLKQTPLIDEKILISGKGHYLITGGGGGLGLVTAQALLSAGAREVIIISRTVDKPELKAAIKKILIDFPEQTIRTRSVDVSNKEQLQKLIMELNADHLLKGIIHAAGAAIKAPLIDHKDEDVDYLFSAKVKGAWHLHELSQHCDLDFFVVYSSISSVFGSNKESVYSATNSFLDLLIAERQRQGLVGTAIQWGPWGEVGMANKRSRDQGLKDALITNEQGHSFIKVLLSGQLSHASIISPDYLKFMLDFVPKPLPGFYQVLSEDLLLDDRGMTNQSINKDLSQWLSHYLNINKENRFKACREMLSGICKDILELSAADDLDEDEGFFEIGLDSLMIAEMANELKKKLEPAMKIMVNIGFNHPSINKLARHIESELDTHLIQKQADQPSLQKSEEAIAIIGMSCALPNAPDIMAFENLLEQGLSGIKDIPSERWDNSKYYDPDMDAPGKSYVTKMGFIEHIKDFDANFFGISPREAKLMEPQQRLFLEHCYKALEHANYPPDSLRGSLTGVFAGVGPNEYYALLEKSGFSNEELSAYSITGNVLNLIPGRVAYFFDFKGPSLSIDTACSSSLVALHYACQSLKNHETDYALAGGVNVLLMPESNVTLCKAKALAPDGQCKTFDEKADGYARAEGCGVVFLKRVSDAIRDKDSILAVIKATAVNNDGKSAGLTVPNGTSQEEVMKTALSQSNLSSEDISYIEAHGTGTPLGDPIEVHAINQVYGAHHNPENPLYLGTVKTNIGHLESSSGIAGIIKTIISLQKKRIYKILNFNHLNPNITLNNTRIALHNMDWNSDSKLRCAGINAFGFSGTNAHVILQEFPQQDTRRPSHQGQPHVLVLSAKSSTALTHLSKAYQHYLEATKEDFGDICFTAATCRDHYPYRLTLVAKSSTEAAQLLNTDQVALSSDPNKIFELSNYSALNTLLIKYLKGVPVDWKLYYKSSGIEFNHVVLPNYTFDRMEFWPDKKSEYLPPADVIHPLLGQMLSMPGNEFLFNNKLDLNNLSYIKQHKVFDKVVVPATAYLETGLAAAKELFKSNALCVEHVHIERPLYPRQGQDVQLLVKPGHNGRYKITIFAKQDSNWQKYAEMECYAKPIAPPEYRDIDDLKSSFEQKMDLSQIYEHFKNRSLFYGEEFQVLQEGHVGSDSILAKVTLTKATQTAHYHYHPVLLDGAIQSIVLLSMNPLEHATYVPYSIAHMSTIKEAPRSVWVHLTKRSTEHANDLCFDLKMYDDSGLLIAYIEGIKLRKVTSSQFISYESLLHHLYQIQWNPVDKKQPGQQKVPELLVISNNPEHAKKRLGALHYQLIKEVKSLVETEHKHIVFIYDQSQFNELVQCCKMLFKSRPESFTLVTEHAYALHENDPVNPYHTMAVSFWNSFRNELNLNQNYTVDCDAASTLEESLNYLFVANNSETQCAIRDTIYIPRLKKKNLHLNPEQQKPLFDSQANYLIIGGTGGLAEPLIQYLMNRGVRHIHLTSRSEPSAPITSLIEHAEQKQVHIKHHQINASNYQHMEHLIKTLNQDSMPLKGVFHLAGVVQDGLIVNLTEEKIQSVLNAKMDSALILHQLTQKVALDLFVLFSSSASLLGAKGQSNYAAANGFLDGLANLRHHEGLPAIAINWGPFQNTGMTSNLTQGMQQQGFMPLEKDNIELLDVLLTNHLSQIAPCPIDWDIYFKHSPKQALFADLAKGTAAPDHHFLNSLKQGTKEESITKLSQALCHITANVLALDNANQITAKDNLFSMGMDSLMSLEIRNRIHDLLRYPKLSLPIEYFINSPTIEKIATEIANELYPMLLTETNYSVPVPLTEHTVPLCDFQYIFWVMNKLDYSFNIGMQLQIHGPLNKDYLAQAFDFVVQQHSAFWIKFNKDEPIQTLERRGHFQLTYHDISLNNERNVLHMEFYKNLMRLIPLSEQPLIRVCLYKINNDLHELHLLIPHIIVDDASCELVFSQFKNSYEQLAQGKKLIPTPEKESFFNYVKHNNHHYEKNLTTKIDFWKQYNQGFELLSFGHRNHLPDAAIQSQFLCHYPIPNQMLDQFFEWHKKHNINVTTGLIAACQIAFYKISHQNKIPVILIRSGREGSRYKSVVGLFSEYKRINLTLNEQYRFIDCIKAIEEQILKTAPYQKCSHFIKDAGFKNSKLTFSQYISYALNKLFLTKQFKESKVNSLVINYYLKYLSRTKTFKNSLLIKDKINQIFNMNLPLQKPDRLRVLISITPSLFAKEQQNMSFAHLNYSYPSHFSCMDRPISNKTLWVYFSKNQHGEYQLSINGPLTKECKDQISIELNKIIAHFLKDEKHTVEELIKIPFDKDIGDI</sequence>
<evidence type="ECO:0000256" key="7">
    <source>
        <dbReference type="PROSITE-ProRule" id="PRU01363"/>
    </source>
</evidence>
<dbReference type="InterPro" id="IPR023213">
    <property type="entry name" value="CAT-like_dom_sf"/>
</dbReference>
<dbReference type="SUPFAM" id="SSF47336">
    <property type="entry name" value="ACP-like"/>
    <property type="match status" value="2"/>
</dbReference>
<dbReference type="Gene3D" id="1.10.1240.100">
    <property type="match status" value="1"/>
</dbReference>
<dbReference type="InterPro" id="IPR013968">
    <property type="entry name" value="PKS_KR"/>
</dbReference>
<dbReference type="InterPro" id="IPR020806">
    <property type="entry name" value="PKS_PP-bd"/>
</dbReference>
<dbReference type="Gene3D" id="1.10.1200.10">
    <property type="entry name" value="ACP-like"/>
    <property type="match status" value="2"/>
</dbReference>
<dbReference type="InterPro" id="IPR049551">
    <property type="entry name" value="PKS_DH_C"/>
</dbReference>
<dbReference type="InterPro" id="IPR009081">
    <property type="entry name" value="PP-bd_ACP"/>
</dbReference>
<organism evidence="11 12">
    <name type="scientific">Legionella bononiensis</name>
    <dbReference type="NCBI Taxonomy" id="2793102"/>
    <lineage>
        <taxon>Bacteria</taxon>
        <taxon>Pseudomonadati</taxon>
        <taxon>Pseudomonadota</taxon>
        <taxon>Gammaproteobacteria</taxon>
        <taxon>Legionellales</taxon>
        <taxon>Legionellaceae</taxon>
        <taxon>Legionella</taxon>
    </lineage>
</organism>
<name>A0ABS1WD89_9GAMM</name>
<proteinExistence type="inferred from homology"/>
<dbReference type="InterPro" id="IPR006162">
    <property type="entry name" value="Ppantetheine_attach_site"/>
</dbReference>
<dbReference type="InterPro" id="IPR050091">
    <property type="entry name" value="PKS_NRPS_Biosynth_Enz"/>
</dbReference>
<dbReference type="SUPFAM" id="SSF52777">
    <property type="entry name" value="CoA-dependent acyltransferases"/>
    <property type="match status" value="2"/>
</dbReference>
<gene>
    <name evidence="11" type="ORF">I5282_12220</name>
</gene>
<dbReference type="SMART" id="SM00825">
    <property type="entry name" value="PKS_KS"/>
    <property type="match status" value="3"/>
</dbReference>
<evidence type="ECO:0000256" key="3">
    <source>
        <dbReference type="ARBA" id="ARBA00006484"/>
    </source>
</evidence>
<dbReference type="Pfam" id="PF00109">
    <property type="entry name" value="ketoacyl-synt"/>
    <property type="match status" value="3"/>
</dbReference>
<feature type="active site" description="Proton acceptor; for dehydratase activity" evidence="7">
    <location>
        <position position="2486"/>
    </location>
</feature>
<evidence type="ECO:0000259" key="9">
    <source>
        <dbReference type="PROSITE" id="PS52004"/>
    </source>
</evidence>
<dbReference type="Pfam" id="PF22621">
    <property type="entry name" value="CurL-like_PKS_C"/>
    <property type="match status" value="3"/>
</dbReference>
<keyword evidence="12" id="KW-1185">Reference proteome</keyword>
<dbReference type="Pfam" id="PF00668">
    <property type="entry name" value="Condensation"/>
    <property type="match status" value="1"/>
</dbReference>
<dbReference type="Gene3D" id="3.10.129.110">
    <property type="entry name" value="Polyketide synthase dehydratase"/>
    <property type="match status" value="1"/>
</dbReference>
<dbReference type="SMART" id="SM00823">
    <property type="entry name" value="PKS_PP"/>
    <property type="match status" value="2"/>
</dbReference>
<feature type="domain" description="PKS/mFAS DH" evidence="10">
    <location>
        <begin position="2455"/>
        <end position="2730"/>
    </location>
</feature>
<dbReference type="Pfam" id="PF00550">
    <property type="entry name" value="PP-binding"/>
    <property type="match status" value="2"/>
</dbReference>
<dbReference type="InterPro" id="IPR049552">
    <property type="entry name" value="PKS_DH_N"/>
</dbReference>
<evidence type="ECO:0000256" key="1">
    <source>
        <dbReference type="ARBA" id="ARBA00001957"/>
    </source>
</evidence>
<dbReference type="CDD" id="cd05274">
    <property type="entry name" value="KR_FAS_SDR_x"/>
    <property type="match status" value="1"/>
</dbReference>
<feature type="domain" description="Ketosynthase family 3 (KS3)" evidence="9">
    <location>
        <begin position="712"/>
        <end position="1137"/>
    </location>
</feature>
<dbReference type="PANTHER" id="PTHR43775:SF37">
    <property type="entry name" value="SI:DKEY-61P9.11"/>
    <property type="match status" value="1"/>
</dbReference>
<evidence type="ECO:0000259" key="10">
    <source>
        <dbReference type="PROSITE" id="PS52019"/>
    </source>
</evidence>
<evidence type="ECO:0000256" key="4">
    <source>
        <dbReference type="ARBA" id="ARBA00022450"/>
    </source>
</evidence>
<comment type="similarity">
    <text evidence="3">Belongs to the short-chain dehydrogenases/reductases (SDR) family.</text>
</comment>
<keyword evidence="6" id="KW-0808">Transferase</keyword>
<dbReference type="InterPro" id="IPR042104">
    <property type="entry name" value="PKS_dehydratase_sf"/>
</dbReference>
<dbReference type="InterPro" id="IPR014031">
    <property type="entry name" value="Ketoacyl_synth_C"/>
</dbReference>
<dbReference type="PROSITE" id="PS52004">
    <property type="entry name" value="KS3_2"/>
    <property type="match status" value="3"/>
</dbReference>
<reference evidence="11 12" key="1">
    <citation type="submission" date="2020-12" db="EMBL/GenBank/DDBJ databases">
        <title>WGS of Legionella: environmental sample.</title>
        <authorList>
            <person name="Cristino S."/>
            <person name="Girolamini L."/>
            <person name="Salaris S."/>
            <person name="Pascale M.R."/>
            <person name="Mazzotta M."/>
            <person name="Orsini M."/>
            <person name="Grottola A."/>
        </authorList>
    </citation>
    <scope>NUCLEOTIDE SEQUENCE [LARGE SCALE GENOMIC DNA]</scope>
    <source>
        <strain evidence="11 12">30cs62</strain>
    </source>
</reference>
<keyword evidence="5" id="KW-0597">Phosphoprotein</keyword>
<feature type="domain" description="Ketosynthase family 3 (KS3)" evidence="9">
    <location>
        <begin position="1872"/>
        <end position="2297"/>
    </location>
</feature>
<dbReference type="SMART" id="SM00826">
    <property type="entry name" value="PKS_DH"/>
    <property type="match status" value="1"/>
</dbReference>
<evidence type="ECO:0000313" key="12">
    <source>
        <dbReference type="Proteomes" id="UP000809910"/>
    </source>
</evidence>
<feature type="domain" description="Carrier" evidence="8">
    <location>
        <begin position="3182"/>
        <end position="3263"/>
    </location>
</feature>
<dbReference type="Gene3D" id="3.30.559.10">
    <property type="entry name" value="Chloramphenicol acetyltransferase-like domain"/>
    <property type="match status" value="1"/>
</dbReference>
<dbReference type="PROSITE" id="PS52019">
    <property type="entry name" value="PKS_MFAS_DH"/>
    <property type="match status" value="1"/>
</dbReference>
<dbReference type="Proteomes" id="UP000809910">
    <property type="component" value="Unassembled WGS sequence"/>
</dbReference>
<dbReference type="Pfam" id="PF21089">
    <property type="entry name" value="PKS_DH_N"/>
    <property type="match status" value="1"/>
</dbReference>
<dbReference type="InterPro" id="IPR036291">
    <property type="entry name" value="NAD(P)-bd_dom_sf"/>
</dbReference>
<dbReference type="Gene3D" id="3.30.70.3290">
    <property type="match status" value="2"/>
</dbReference>